<gene>
    <name evidence="2" type="ORF">VNO78_10921</name>
</gene>
<name>A0AAN9SKW0_PSOTE</name>
<organism evidence="2 3">
    <name type="scientific">Psophocarpus tetragonolobus</name>
    <name type="common">Winged bean</name>
    <name type="synonym">Dolichos tetragonolobus</name>
    <dbReference type="NCBI Taxonomy" id="3891"/>
    <lineage>
        <taxon>Eukaryota</taxon>
        <taxon>Viridiplantae</taxon>
        <taxon>Streptophyta</taxon>
        <taxon>Embryophyta</taxon>
        <taxon>Tracheophyta</taxon>
        <taxon>Spermatophyta</taxon>
        <taxon>Magnoliopsida</taxon>
        <taxon>eudicotyledons</taxon>
        <taxon>Gunneridae</taxon>
        <taxon>Pentapetalae</taxon>
        <taxon>rosids</taxon>
        <taxon>fabids</taxon>
        <taxon>Fabales</taxon>
        <taxon>Fabaceae</taxon>
        <taxon>Papilionoideae</taxon>
        <taxon>50 kb inversion clade</taxon>
        <taxon>NPAAA clade</taxon>
        <taxon>indigoferoid/millettioid clade</taxon>
        <taxon>Phaseoleae</taxon>
        <taxon>Psophocarpus</taxon>
    </lineage>
</organism>
<evidence type="ECO:0000313" key="2">
    <source>
        <dbReference type="EMBL" id="KAK7399732.1"/>
    </source>
</evidence>
<dbReference type="PANTHER" id="PTHR37187">
    <property type="entry name" value="EXPRESSED PROTEIN"/>
    <property type="match status" value="1"/>
</dbReference>
<dbReference type="AlphaFoldDB" id="A0AAN9SKW0"/>
<keyword evidence="3" id="KW-1185">Reference proteome</keyword>
<dbReference type="Proteomes" id="UP001386955">
    <property type="component" value="Unassembled WGS sequence"/>
</dbReference>
<evidence type="ECO:0000313" key="3">
    <source>
        <dbReference type="Proteomes" id="UP001386955"/>
    </source>
</evidence>
<feature type="compositionally biased region" description="Basic and acidic residues" evidence="1">
    <location>
        <begin position="52"/>
        <end position="66"/>
    </location>
</feature>
<dbReference type="PANTHER" id="PTHR37187:SF18">
    <property type="match status" value="1"/>
</dbReference>
<dbReference type="EMBL" id="JAYMYS010000003">
    <property type="protein sequence ID" value="KAK7399732.1"/>
    <property type="molecule type" value="Genomic_DNA"/>
</dbReference>
<feature type="compositionally biased region" description="Polar residues" evidence="1">
    <location>
        <begin position="20"/>
        <end position="35"/>
    </location>
</feature>
<accession>A0AAN9SKW0</accession>
<protein>
    <submittedName>
        <fullName evidence="2">Uncharacterized protein</fullName>
    </submittedName>
</protein>
<sequence>MPPGAKKRKAARKKKEKENNINPSTNNPQGNGDLNSQDEKGNDGGEGNSPAYHEHDDHHNPFKDGSEEVDERAPCAAQPRASDVESLEEVPSDVKIDQVLGAQEDSVVLAERDLKFEECFEHIEIDKESYHENGTSEDASLTEKNSKDGNCISVEEAIASHELPKSFDSSPSKMTLITEMAPAEETINSADDSSFKSVKAVASVSEVENNDTGSILLEKSVFHPVTDLTTKINEDNVYLLINENETTSSTEEPKPKECDSEVLASLSASPFTKFSNSAEHVKDSETAEHSENQPHVALAPSVVQKTSWLNCCGLFEVLSKIQVWVSELMGQIREDLEGLCSEFCDILI</sequence>
<evidence type="ECO:0000256" key="1">
    <source>
        <dbReference type="SAM" id="MobiDB-lite"/>
    </source>
</evidence>
<comment type="caution">
    <text evidence="2">The sequence shown here is derived from an EMBL/GenBank/DDBJ whole genome shotgun (WGS) entry which is preliminary data.</text>
</comment>
<feature type="compositionally biased region" description="Basic residues" evidence="1">
    <location>
        <begin position="1"/>
        <end position="15"/>
    </location>
</feature>
<reference evidence="2 3" key="1">
    <citation type="submission" date="2024-01" db="EMBL/GenBank/DDBJ databases">
        <title>The genomes of 5 underutilized Papilionoideae crops provide insights into root nodulation and disease resistanc.</title>
        <authorList>
            <person name="Jiang F."/>
        </authorList>
    </citation>
    <scope>NUCLEOTIDE SEQUENCE [LARGE SCALE GENOMIC DNA]</scope>
    <source>
        <strain evidence="2">DUOXIRENSHENG_FW03</strain>
        <tissue evidence="2">Leaves</tissue>
    </source>
</reference>
<proteinExistence type="predicted"/>
<feature type="region of interest" description="Disordered" evidence="1">
    <location>
        <begin position="1"/>
        <end position="91"/>
    </location>
</feature>